<dbReference type="InterPro" id="IPR036291">
    <property type="entry name" value="NAD(P)-bd_dom_sf"/>
</dbReference>
<dbReference type="FunFam" id="3.40.50.720:FF:000047">
    <property type="entry name" value="NADP-dependent L-serine/L-allo-threonine dehydrogenase"/>
    <property type="match status" value="1"/>
</dbReference>
<dbReference type="EMBL" id="FKIF01000002">
    <property type="protein sequence ID" value="SAI66360.1"/>
    <property type="molecule type" value="Genomic_DNA"/>
</dbReference>
<keyword evidence="6" id="KW-1185">Reference proteome</keyword>
<dbReference type="PROSITE" id="PS00061">
    <property type="entry name" value="ADH_SHORT"/>
    <property type="match status" value="1"/>
</dbReference>
<dbReference type="PRINTS" id="PR00080">
    <property type="entry name" value="SDRFAMILY"/>
</dbReference>
<sequence length="263" mass="28074">MSLDPVHTPHFDKNLQGRVAVVTGASSGMGRATALLLAARGAKVALLARRQAQLEDVAAEIRRAGGDALVIASDVTDQASMQAAAATVRDTYGDADLLFNNAGLMLPGAIGQQPQREWESQIDLNVTGAMRVIQAFIPQLEAAAAQGRTVDLVNTSSIASQYVYGYFAVYSATKAFVSHLVRHLRLELGPRNIRVSVVEPGITETELQGHFTFQGAIDWIANAAASIEFLKAEDIAATVGFIVSQPKHVNLQQVVIMPTKEGI</sequence>
<dbReference type="PANTHER" id="PTHR42901:SF1">
    <property type="entry name" value="ALCOHOL DEHYDROGENASE"/>
    <property type="match status" value="1"/>
</dbReference>
<reference evidence="5 6" key="1">
    <citation type="submission" date="2016-04" db="EMBL/GenBank/DDBJ databases">
        <authorList>
            <consortium name="Pathogen Informatics"/>
        </authorList>
    </citation>
    <scope>NUCLEOTIDE SEQUENCE [LARGE SCALE GENOMIC DNA]</scope>
    <source>
        <strain evidence="5 6">H050680373</strain>
    </source>
</reference>
<dbReference type="InterPro" id="IPR057326">
    <property type="entry name" value="KR_dom"/>
</dbReference>
<feature type="domain" description="Ketoreductase" evidence="4">
    <location>
        <begin position="18"/>
        <end position="205"/>
    </location>
</feature>
<comment type="similarity">
    <text evidence="1 3">Belongs to the short-chain dehydrogenases/reductases (SDR) family.</text>
</comment>
<dbReference type="EC" id="1.1.1.276" evidence="5"/>
<dbReference type="PRINTS" id="PR00081">
    <property type="entry name" value="GDHRDH"/>
</dbReference>
<name>A0A157S7F1_9BORD</name>
<dbReference type="OrthoDB" id="9810734at2"/>
<dbReference type="AlphaFoldDB" id="A0A157S7F1"/>
<evidence type="ECO:0000313" key="6">
    <source>
        <dbReference type="Proteomes" id="UP000076848"/>
    </source>
</evidence>
<protein>
    <submittedName>
        <fullName evidence="5">Short-chain dehydrogenase/reductase</fullName>
        <ecNumber evidence="5">1.1.1.276</ecNumber>
    </submittedName>
</protein>
<evidence type="ECO:0000256" key="3">
    <source>
        <dbReference type="RuleBase" id="RU000363"/>
    </source>
</evidence>
<dbReference type="Gene3D" id="3.40.50.720">
    <property type="entry name" value="NAD(P)-binding Rossmann-like Domain"/>
    <property type="match status" value="1"/>
</dbReference>
<evidence type="ECO:0000259" key="4">
    <source>
        <dbReference type="SMART" id="SM00822"/>
    </source>
</evidence>
<evidence type="ECO:0000256" key="2">
    <source>
        <dbReference type="ARBA" id="ARBA00023002"/>
    </source>
</evidence>
<gene>
    <name evidence="5" type="primary">sdh_2</name>
    <name evidence="5" type="ORF">SAMEA3906486_00923</name>
</gene>
<dbReference type="SUPFAM" id="SSF51735">
    <property type="entry name" value="NAD(P)-binding Rossmann-fold domains"/>
    <property type="match status" value="1"/>
</dbReference>
<dbReference type="STRING" id="288768.SAMEA3906486_00923"/>
<dbReference type="Proteomes" id="UP000076848">
    <property type="component" value="Unassembled WGS sequence"/>
</dbReference>
<evidence type="ECO:0000256" key="1">
    <source>
        <dbReference type="ARBA" id="ARBA00006484"/>
    </source>
</evidence>
<keyword evidence="2 5" id="KW-0560">Oxidoreductase</keyword>
<proteinExistence type="inferred from homology"/>
<dbReference type="Pfam" id="PF00106">
    <property type="entry name" value="adh_short"/>
    <property type="match status" value="1"/>
</dbReference>
<dbReference type="GO" id="GO:0031132">
    <property type="term" value="F:serine 3-dehydrogenase activity"/>
    <property type="evidence" value="ECO:0007669"/>
    <property type="project" value="UniProtKB-EC"/>
</dbReference>
<dbReference type="InterPro" id="IPR020904">
    <property type="entry name" value="Sc_DH/Rdtase_CS"/>
</dbReference>
<evidence type="ECO:0000313" key="5">
    <source>
        <dbReference type="EMBL" id="SAI66360.1"/>
    </source>
</evidence>
<dbReference type="InterPro" id="IPR002347">
    <property type="entry name" value="SDR_fam"/>
</dbReference>
<dbReference type="RefSeq" id="WP_066124242.1">
    <property type="nucleotide sequence ID" value="NZ_FKIF01000002.1"/>
</dbReference>
<organism evidence="5 6">
    <name type="scientific">Bordetella ansorpii</name>
    <dbReference type="NCBI Taxonomy" id="288768"/>
    <lineage>
        <taxon>Bacteria</taxon>
        <taxon>Pseudomonadati</taxon>
        <taxon>Pseudomonadota</taxon>
        <taxon>Betaproteobacteria</taxon>
        <taxon>Burkholderiales</taxon>
        <taxon>Alcaligenaceae</taxon>
        <taxon>Bordetella</taxon>
    </lineage>
</organism>
<dbReference type="SMART" id="SM00822">
    <property type="entry name" value="PKS_KR"/>
    <property type="match status" value="1"/>
</dbReference>
<dbReference type="PANTHER" id="PTHR42901">
    <property type="entry name" value="ALCOHOL DEHYDROGENASE"/>
    <property type="match status" value="1"/>
</dbReference>
<accession>A0A157S7F1</accession>